<dbReference type="EMBL" id="JAWWNJ010000005">
    <property type="protein sequence ID" value="KAK7055935.1"/>
    <property type="molecule type" value="Genomic_DNA"/>
</dbReference>
<sequence>MQGLKPSFRLDRTTQHFSPPASSAASSTFCSVFRAFEDPTPVPPPAGSFDSDVALGIFNLRWENWAGFEQWLGEEQRRKGIELSLVNTYLGEPEFSRKLRYVCSRGGTGGIKTYAKKFPERERKMPNKRTDCACRLLVKQYPGVSVILGDYLDEHDHPLGNANLPFTQIPRETREYIAGLLRLKVDPDHIVRRLGV</sequence>
<keyword evidence="2" id="KW-1185">Reference proteome</keyword>
<reference evidence="1 2" key="1">
    <citation type="journal article" date="2024" name="J Genomics">
        <title>Draft genome sequencing and assembly of Favolaschia claudopus CIRM-BRFM 2984 isolated from oak limbs.</title>
        <authorList>
            <person name="Navarro D."/>
            <person name="Drula E."/>
            <person name="Chaduli D."/>
            <person name="Cazenave R."/>
            <person name="Ahrendt S."/>
            <person name="Wang J."/>
            <person name="Lipzen A."/>
            <person name="Daum C."/>
            <person name="Barry K."/>
            <person name="Grigoriev I.V."/>
            <person name="Favel A."/>
            <person name="Rosso M.N."/>
            <person name="Martin F."/>
        </authorList>
    </citation>
    <scope>NUCLEOTIDE SEQUENCE [LARGE SCALE GENOMIC DNA]</scope>
    <source>
        <strain evidence="1 2">CIRM-BRFM 2984</strain>
    </source>
</reference>
<evidence type="ECO:0000313" key="2">
    <source>
        <dbReference type="Proteomes" id="UP001362999"/>
    </source>
</evidence>
<gene>
    <name evidence="1" type="ORF">R3P38DRAFT_3170599</name>
</gene>
<protein>
    <recommendedName>
        <fullName evidence="3">FAR1 domain-containing protein</fullName>
    </recommendedName>
</protein>
<dbReference type="Proteomes" id="UP001362999">
    <property type="component" value="Unassembled WGS sequence"/>
</dbReference>
<name>A0AAW0DWV5_9AGAR</name>
<organism evidence="1 2">
    <name type="scientific">Favolaschia claudopus</name>
    <dbReference type="NCBI Taxonomy" id="2862362"/>
    <lineage>
        <taxon>Eukaryota</taxon>
        <taxon>Fungi</taxon>
        <taxon>Dikarya</taxon>
        <taxon>Basidiomycota</taxon>
        <taxon>Agaricomycotina</taxon>
        <taxon>Agaricomycetes</taxon>
        <taxon>Agaricomycetidae</taxon>
        <taxon>Agaricales</taxon>
        <taxon>Marasmiineae</taxon>
        <taxon>Mycenaceae</taxon>
        <taxon>Favolaschia</taxon>
    </lineage>
</organism>
<dbReference type="AlphaFoldDB" id="A0AAW0DWV5"/>
<proteinExistence type="predicted"/>
<evidence type="ECO:0000313" key="1">
    <source>
        <dbReference type="EMBL" id="KAK7055935.1"/>
    </source>
</evidence>
<accession>A0AAW0DWV5</accession>
<evidence type="ECO:0008006" key="3">
    <source>
        <dbReference type="Google" id="ProtNLM"/>
    </source>
</evidence>
<comment type="caution">
    <text evidence="1">The sequence shown here is derived from an EMBL/GenBank/DDBJ whole genome shotgun (WGS) entry which is preliminary data.</text>
</comment>